<dbReference type="AlphaFoldDB" id="A0A4Y9ZSJ9"/>
<reference evidence="2 3" key="1">
    <citation type="submission" date="2019-02" db="EMBL/GenBank/DDBJ databases">
        <title>Genome sequencing of the rare red list fungi Hericium alpestre (H. flagellum).</title>
        <authorList>
            <person name="Buettner E."/>
            <person name="Kellner H."/>
        </authorList>
    </citation>
    <scope>NUCLEOTIDE SEQUENCE [LARGE SCALE GENOMIC DNA]</scope>
    <source>
        <strain evidence="2 3">DSM 108284</strain>
    </source>
</reference>
<dbReference type="EMBL" id="SFCI01000828">
    <property type="protein sequence ID" value="TFY77772.1"/>
    <property type="molecule type" value="Genomic_DNA"/>
</dbReference>
<keyword evidence="3" id="KW-1185">Reference proteome</keyword>
<dbReference type="Proteomes" id="UP000298061">
    <property type="component" value="Unassembled WGS sequence"/>
</dbReference>
<feature type="region of interest" description="Disordered" evidence="1">
    <location>
        <begin position="68"/>
        <end position="103"/>
    </location>
</feature>
<gene>
    <name evidence="2" type="ORF">EWM64_g6241</name>
</gene>
<protein>
    <submittedName>
        <fullName evidence="2">Uncharacterized protein</fullName>
    </submittedName>
</protein>
<feature type="compositionally biased region" description="Basic and acidic residues" evidence="1">
    <location>
        <begin position="79"/>
        <end position="97"/>
    </location>
</feature>
<accession>A0A4Y9ZSJ9</accession>
<feature type="region of interest" description="Disordered" evidence="1">
    <location>
        <begin position="1"/>
        <end position="51"/>
    </location>
</feature>
<name>A0A4Y9ZSJ9_9AGAM</name>
<evidence type="ECO:0000313" key="3">
    <source>
        <dbReference type="Proteomes" id="UP000298061"/>
    </source>
</evidence>
<evidence type="ECO:0000256" key="1">
    <source>
        <dbReference type="SAM" id="MobiDB-lite"/>
    </source>
</evidence>
<dbReference type="OrthoDB" id="3250036at2759"/>
<comment type="caution">
    <text evidence="2">The sequence shown here is derived from an EMBL/GenBank/DDBJ whole genome shotgun (WGS) entry which is preliminary data.</text>
</comment>
<evidence type="ECO:0000313" key="2">
    <source>
        <dbReference type="EMBL" id="TFY77772.1"/>
    </source>
</evidence>
<organism evidence="2 3">
    <name type="scientific">Hericium alpestre</name>
    <dbReference type="NCBI Taxonomy" id="135208"/>
    <lineage>
        <taxon>Eukaryota</taxon>
        <taxon>Fungi</taxon>
        <taxon>Dikarya</taxon>
        <taxon>Basidiomycota</taxon>
        <taxon>Agaricomycotina</taxon>
        <taxon>Agaricomycetes</taxon>
        <taxon>Russulales</taxon>
        <taxon>Hericiaceae</taxon>
        <taxon>Hericium</taxon>
    </lineage>
</organism>
<proteinExistence type="predicted"/>
<sequence>MSDEYANTGFKGTLANDTTGDILPKGENAPNSDFATGNYPPPGDCKPRLALTRPRLTLIRVSSDIVRRLQVHRKPTGQDTDKQTGRQPDRPVHERRSSALAAP</sequence>